<protein>
    <submittedName>
        <fullName evidence="1">Uncharacterized protein</fullName>
    </submittedName>
</protein>
<dbReference type="RefSeq" id="WP_193436683.1">
    <property type="nucleotide sequence ID" value="NZ_CP063144.1"/>
</dbReference>
<dbReference type="AlphaFoldDB" id="A0A7M1UTA6"/>
<dbReference type="KEGG" id="tcs:IMZ38_02955"/>
<name>A0A7M1UTA6_9CREN</name>
<accession>A0A7M1UTA6</accession>
<dbReference type="GeneID" id="59454343"/>
<organism evidence="1 2">
    <name type="scientific">Thermosphaera chiliense</name>
    <dbReference type="NCBI Taxonomy" id="3402707"/>
    <lineage>
        <taxon>Archaea</taxon>
        <taxon>Thermoproteota</taxon>
        <taxon>Thermoprotei</taxon>
        <taxon>Desulfurococcales</taxon>
        <taxon>Desulfurococcaceae</taxon>
        <taxon>Thermosphaera</taxon>
    </lineage>
</organism>
<dbReference type="EMBL" id="CP063144">
    <property type="protein sequence ID" value="QOR94887.1"/>
    <property type="molecule type" value="Genomic_DNA"/>
</dbReference>
<sequence length="84" mass="8910">MSIKPIPILTLLILLTTLTPLAASPDPVGVHGDFPHARVVVTEVVDGDTFCISPPVYVGGEYRTVVRLADIDAPELDTSEGQQA</sequence>
<dbReference type="InterPro" id="IPR035437">
    <property type="entry name" value="SNase_OB-fold_sf"/>
</dbReference>
<dbReference type="Gene3D" id="2.40.50.90">
    <property type="match status" value="1"/>
</dbReference>
<reference evidence="1 2" key="1">
    <citation type="submission" date="2020-10" db="EMBL/GenBank/DDBJ databases">
        <title>Complete genome sequence of Thermosphaera aggregans strain 3507.</title>
        <authorList>
            <person name="Zayulina K.S."/>
            <person name="Elcheninov A.G."/>
            <person name="Toshchakov S.V."/>
            <person name="Kublanov I.V."/>
            <person name="Kochetkova T.V."/>
        </authorList>
    </citation>
    <scope>NUCLEOTIDE SEQUENCE [LARGE SCALE GENOMIC DNA]</scope>
    <source>
        <strain evidence="1 2">3507</strain>
    </source>
</reference>
<gene>
    <name evidence="1" type="ORF">IMZ38_02955</name>
</gene>
<dbReference type="OrthoDB" id="46258at2157"/>
<dbReference type="SUPFAM" id="SSF50199">
    <property type="entry name" value="Staphylococcal nuclease"/>
    <property type="match status" value="1"/>
</dbReference>
<evidence type="ECO:0000313" key="1">
    <source>
        <dbReference type="EMBL" id="QOR94887.1"/>
    </source>
</evidence>
<proteinExistence type="predicted"/>
<dbReference type="Proteomes" id="UP000593766">
    <property type="component" value="Chromosome"/>
</dbReference>
<evidence type="ECO:0000313" key="2">
    <source>
        <dbReference type="Proteomes" id="UP000593766"/>
    </source>
</evidence>
<keyword evidence="2" id="KW-1185">Reference proteome</keyword>